<evidence type="ECO:0000313" key="7">
    <source>
        <dbReference type="EMBL" id="OIN56661.1"/>
    </source>
</evidence>
<dbReference type="EMBL" id="MORL01000020">
    <property type="protein sequence ID" value="OIN56661.1"/>
    <property type="molecule type" value="Genomic_DNA"/>
</dbReference>
<dbReference type="NCBIfam" id="TIGR02937">
    <property type="entry name" value="sigma70-ECF"/>
    <property type="match status" value="1"/>
</dbReference>
<evidence type="ECO:0000259" key="6">
    <source>
        <dbReference type="Pfam" id="PF08281"/>
    </source>
</evidence>
<dbReference type="GO" id="GO:0006352">
    <property type="term" value="P:DNA-templated transcription initiation"/>
    <property type="evidence" value="ECO:0007669"/>
    <property type="project" value="InterPro"/>
</dbReference>
<dbReference type="InterPro" id="IPR036388">
    <property type="entry name" value="WH-like_DNA-bd_sf"/>
</dbReference>
<dbReference type="InterPro" id="IPR014327">
    <property type="entry name" value="RNA_pol_sigma70_bacteroid"/>
</dbReference>
<keyword evidence="8" id="KW-1185">Reference proteome</keyword>
<dbReference type="AlphaFoldDB" id="A0A1S2VD37"/>
<dbReference type="Gene3D" id="1.10.10.10">
    <property type="entry name" value="Winged helix-like DNA-binding domain superfamily/Winged helix DNA-binding domain"/>
    <property type="match status" value="1"/>
</dbReference>
<dbReference type="PANTHER" id="PTHR43133">
    <property type="entry name" value="RNA POLYMERASE ECF-TYPE SIGMA FACTO"/>
    <property type="match status" value="1"/>
</dbReference>
<proteinExistence type="inferred from homology"/>
<evidence type="ECO:0000256" key="2">
    <source>
        <dbReference type="ARBA" id="ARBA00023015"/>
    </source>
</evidence>
<dbReference type="SUPFAM" id="SSF88946">
    <property type="entry name" value="Sigma2 domain of RNA polymerase sigma factors"/>
    <property type="match status" value="1"/>
</dbReference>
<dbReference type="GO" id="GO:0016987">
    <property type="term" value="F:sigma factor activity"/>
    <property type="evidence" value="ECO:0007669"/>
    <property type="project" value="UniProtKB-KW"/>
</dbReference>
<dbReference type="SUPFAM" id="SSF88659">
    <property type="entry name" value="Sigma3 and sigma4 domains of RNA polymerase sigma factors"/>
    <property type="match status" value="1"/>
</dbReference>
<dbReference type="InterPro" id="IPR013325">
    <property type="entry name" value="RNA_pol_sigma_r2"/>
</dbReference>
<accession>A0A1S2VD37</accession>
<evidence type="ECO:0000259" key="5">
    <source>
        <dbReference type="Pfam" id="PF04542"/>
    </source>
</evidence>
<dbReference type="Proteomes" id="UP000181790">
    <property type="component" value="Unassembled WGS sequence"/>
</dbReference>
<sequence>MDDELVLRQAFASDPRKGCELLFRRYYTNLCNHAIRFVYSKEVAEDIVAELFANFWYSRVFDEISTSYRAYLYRAVRNRAYNYLAWQFQRTDSMDAIEHMPVDTTLKPDEVLQYSELHQKIEYAIQQLPAQCQRAFLLKRIEGKKYTEIAEEMQIGTKAVEALVSRALTRLRAELKNDWFLGLSGLVILSIL</sequence>
<gene>
    <name evidence="7" type="ORF">BLX24_23835</name>
</gene>
<dbReference type="Pfam" id="PF04542">
    <property type="entry name" value="Sigma70_r2"/>
    <property type="match status" value="1"/>
</dbReference>
<keyword evidence="4" id="KW-0804">Transcription</keyword>
<dbReference type="InterPro" id="IPR007627">
    <property type="entry name" value="RNA_pol_sigma70_r2"/>
</dbReference>
<feature type="domain" description="RNA polymerase sigma-70 region 2" evidence="5">
    <location>
        <begin position="22"/>
        <end position="84"/>
    </location>
</feature>
<name>A0A1S2VD37_9BACT</name>
<dbReference type="NCBIfam" id="TIGR02985">
    <property type="entry name" value="Sig70_bacteroi1"/>
    <property type="match status" value="1"/>
</dbReference>
<evidence type="ECO:0000256" key="4">
    <source>
        <dbReference type="ARBA" id="ARBA00023163"/>
    </source>
</evidence>
<dbReference type="PANTHER" id="PTHR43133:SF46">
    <property type="entry name" value="RNA POLYMERASE SIGMA-70 FACTOR ECF SUBFAMILY"/>
    <property type="match status" value="1"/>
</dbReference>
<dbReference type="Gene3D" id="1.10.1740.10">
    <property type="match status" value="1"/>
</dbReference>
<dbReference type="InterPro" id="IPR014284">
    <property type="entry name" value="RNA_pol_sigma-70_dom"/>
</dbReference>
<evidence type="ECO:0000256" key="3">
    <source>
        <dbReference type="ARBA" id="ARBA00023082"/>
    </source>
</evidence>
<dbReference type="CDD" id="cd06171">
    <property type="entry name" value="Sigma70_r4"/>
    <property type="match status" value="1"/>
</dbReference>
<dbReference type="GO" id="GO:0003677">
    <property type="term" value="F:DNA binding"/>
    <property type="evidence" value="ECO:0007669"/>
    <property type="project" value="InterPro"/>
</dbReference>
<evidence type="ECO:0000313" key="8">
    <source>
        <dbReference type="Proteomes" id="UP000181790"/>
    </source>
</evidence>
<keyword evidence="3" id="KW-0731">Sigma factor</keyword>
<organism evidence="7 8">
    <name type="scientific">Arsenicibacter rosenii</name>
    <dbReference type="NCBI Taxonomy" id="1750698"/>
    <lineage>
        <taxon>Bacteria</taxon>
        <taxon>Pseudomonadati</taxon>
        <taxon>Bacteroidota</taxon>
        <taxon>Cytophagia</taxon>
        <taxon>Cytophagales</taxon>
        <taxon>Spirosomataceae</taxon>
        <taxon>Arsenicibacter</taxon>
    </lineage>
</organism>
<protein>
    <submittedName>
        <fullName evidence="7">RNA polymerase sigma-70 factor</fullName>
    </submittedName>
</protein>
<evidence type="ECO:0000256" key="1">
    <source>
        <dbReference type="ARBA" id="ARBA00010641"/>
    </source>
</evidence>
<dbReference type="Pfam" id="PF08281">
    <property type="entry name" value="Sigma70_r4_2"/>
    <property type="match status" value="1"/>
</dbReference>
<reference evidence="7 8" key="1">
    <citation type="submission" date="2016-10" db="EMBL/GenBank/DDBJ databases">
        <title>Arsenicibacter rosenii gen. nov., sp. nov., an efficient arsenic-methylating bacterium isolated from an arsenic-contaminated paddy soil.</title>
        <authorList>
            <person name="Huang K."/>
        </authorList>
    </citation>
    <scope>NUCLEOTIDE SEQUENCE [LARGE SCALE GENOMIC DNA]</scope>
    <source>
        <strain evidence="7 8">SM-1</strain>
    </source>
</reference>
<feature type="domain" description="RNA polymerase sigma factor 70 region 4 type 2" evidence="6">
    <location>
        <begin position="119"/>
        <end position="171"/>
    </location>
</feature>
<comment type="caution">
    <text evidence="7">The sequence shown here is derived from an EMBL/GenBank/DDBJ whole genome shotgun (WGS) entry which is preliminary data.</text>
</comment>
<dbReference type="InterPro" id="IPR013249">
    <property type="entry name" value="RNA_pol_sigma70_r4_t2"/>
</dbReference>
<dbReference type="InterPro" id="IPR013324">
    <property type="entry name" value="RNA_pol_sigma_r3/r4-like"/>
</dbReference>
<dbReference type="InterPro" id="IPR039425">
    <property type="entry name" value="RNA_pol_sigma-70-like"/>
</dbReference>
<keyword evidence="2" id="KW-0805">Transcription regulation</keyword>
<comment type="similarity">
    <text evidence="1">Belongs to the sigma-70 factor family. ECF subfamily.</text>
</comment>